<dbReference type="RefSeq" id="WP_214786836.1">
    <property type="nucleotide sequence ID" value="NZ_JANIEL010000047.1"/>
</dbReference>
<evidence type="ECO:0000313" key="4">
    <source>
        <dbReference type="Proteomes" id="UP001596439"/>
    </source>
</evidence>
<dbReference type="InterPro" id="IPR051910">
    <property type="entry name" value="ComF/GntX_DNA_util-trans"/>
</dbReference>
<feature type="domain" description="Phosphoribosyltransferase" evidence="2">
    <location>
        <begin position="155"/>
        <end position="215"/>
    </location>
</feature>
<dbReference type="PANTHER" id="PTHR47505">
    <property type="entry name" value="DNA UTILIZATION PROTEIN YHGH"/>
    <property type="match status" value="1"/>
</dbReference>
<proteinExistence type="inferred from homology"/>
<dbReference type="Proteomes" id="UP001596439">
    <property type="component" value="Unassembled WGS sequence"/>
</dbReference>
<organism evidence="3 4">
    <name type="scientific">Exiguobacterium aestuarii</name>
    <dbReference type="NCBI Taxonomy" id="273527"/>
    <lineage>
        <taxon>Bacteria</taxon>
        <taxon>Bacillati</taxon>
        <taxon>Bacillota</taxon>
        <taxon>Bacilli</taxon>
        <taxon>Bacillales</taxon>
        <taxon>Bacillales Family XII. Incertae Sedis</taxon>
        <taxon>Exiguobacterium</taxon>
    </lineage>
</organism>
<protein>
    <submittedName>
        <fullName evidence="3">ComF family protein</fullName>
    </submittedName>
</protein>
<dbReference type="Pfam" id="PF00156">
    <property type="entry name" value="Pribosyltran"/>
    <property type="match status" value="1"/>
</dbReference>
<dbReference type="InterPro" id="IPR029057">
    <property type="entry name" value="PRTase-like"/>
</dbReference>
<comment type="caution">
    <text evidence="3">The sequence shown here is derived from an EMBL/GenBank/DDBJ whole genome shotgun (WGS) entry which is preliminary data.</text>
</comment>
<dbReference type="SUPFAM" id="SSF53271">
    <property type="entry name" value="PRTase-like"/>
    <property type="match status" value="1"/>
</dbReference>
<dbReference type="CDD" id="cd06223">
    <property type="entry name" value="PRTases_typeI"/>
    <property type="match status" value="1"/>
</dbReference>
<evidence type="ECO:0000313" key="3">
    <source>
        <dbReference type="EMBL" id="MFC7389105.1"/>
    </source>
</evidence>
<dbReference type="InterPro" id="IPR000836">
    <property type="entry name" value="PRTase_dom"/>
</dbReference>
<evidence type="ECO:0000256" key="1">
    <source>
        <dbReference type="ARBA" id="ARBA00008007"/>
    </source>
</evidence>
<dbReference type="PANTHER" id="PTHR47505:SF1">
    <property type="entry name" value="DNA UTILIZATION PROTEIN YHGH"/>
    <property type="match status" value="1"/>
</dbReference>
<dbReference type="EMBL" id="JBHTCE010000001">
    <property type="protein sequence ID" value="MFC7389105.1"/>
    <property type="molecule type" value="Genomic_DNA"/>
</dbReference>
<name>A0ABW2PM43_9BACL</name>
<dbReference type="Gene3D" id="3.40.50.2020">
    <property type="match status" value="1"/>
</dbReference>
<sequence length="222" mass="25067">MNCLLCHQPMTVPWTPATLWRRDWVCPSCEDRLTPLHGGCPRCGQPNETGETCPDCIRWLALGLDLTVHCLYAYDEAGVEWLHRFKFSGDVAIAASVAPVLRKLREPGVTYVPVPLSDERLRLRRFNQAELLARKIGPTRQLIEKNEVSSQRELGKEERRHRTNPFTVPTSVKYGKIILVDDVYTTGTTLHQAAFSLRQAGATEVSAICLFRALNKSKTRPI</sequence>
<evidence type="ECO:0000259" key="2">
    <source>
        <dbReference type="Pfam" id="PF00156"/>
    </source>
</evidence>
<reference evidence="4" key="1">
    <citation type="journal article" date="2019" name="Int. J. Syst. Evol. Microbiol.">
        <title>The Global Catalogue of Microorganisms (GCM) 10K type strain sequencing project: providing services to taxonomists for standard genome sequencing and annotation.</title>
        <authorList>
            <consortium name="The Broad Institute Genomics Platform"/>
            <consortium name="The Broad Institute Genome Sequencing Center for Infectious Disease"/>
            <person name="Wu L."/>
            <person name="Ma J."/>
        </authorList>
    </citation>
    <scope>NUCLEOTIDE SEQUENCE [LARGE SCALE GENOMIC DNA]</scope>
    <source>
        <strain evidence="4">CCUG 55590</strain>
    </source>
</reference>
<gene>
    <name evidence="3" type="ORF">ACFQO8_03040</name>
</gene>
<keyword evidence="4" id="KW-1185">Reference proteome</keyword>
<accession>A0ABW2PM43</accession>
<comment type="similarity">
    <text evidence="1">Belongs to the ComF/GntX family.</text>
</comment>